<gene>
    <name evidence="3" type="ORF">MKZ38_006920</name>
</gene>
<evidence type="ECO:0000259" key="2">
    <source>
        <dbReference type="Pfam" id="PF13193"/>
    </source>
</evidence>
<dbReference type="Gene3D" id="3.30.300.30">
    <property type="match status" value="1"/>
</dbReference>
<keyword evidence="4" id="KW-1185">Reference proteome</keyword>
<dbReference type="InterPro" id="IPR020845">
    <property type="entry name" value="AMP-binding_CS"/>
</dbReference>
<protein>
    <submittedName>
        <fullName evidence="3">Uncharacterized protein</fullName>
    </submittedName>
</protein>
<dbReference type="Proteomes" id="UP001201980">
    <property type="component" value="Unassembled WGS sequence"/>
</dbReference>
<sequence>MVFEAPAWVPKVPIEIPDSITLEEFMASEKYGRRPAAKSRNPYTCGITGRTYTAVEVIDRTRNIAKAIAKRTGWTPNEGTPWDKVVGIFSLNTIDYIPLAHAVHRLNGIVTPASAAYSAPEAEHQLRASGAKILFTCLPLLEAALAAAKNVGIPKDKIFLLDMPVPDKKTPYVPISALAEEGKSLPDLEPLQWCKGQGARQAAFLCFSSGTSGLPKAVMISHLNVIANVMNHAAFESHAVKLSGPETEVVLGLLPLSHIYGLVVIAHCGTYRGSEIIILPRFEMNSYLNAIEQFKIERLVVVNECATSPRVWYMPDGYDADFCDIGKKDLSSVRVLYTGAAPMGIQTLADTQRLWPDWKIGQGYGMTETSTIICTTSEHDIFIGSSGSIIPNTRGKIMGFDGKEVTTHDTPGELWAQGPSVVLGYLNNEKANAETFVWDHDGRWIKTGDEVVVSKAPSGNEHLFIVDRIKELIKVKGHQVAPAELEAHLLAHPMVNDTAVIPVLDDHAGEVAKAFVVKAASETEGLSDPEICRSIAKHVEDHKAKYKWLSGGIEFIDGIPKSPSGKILRRLLRDKEKASRAKKGARL</sequence>
<accession>A0AAD5WW39</accession>
<feature type="domain" description="AMP-binding enzyme C-terminal" evidence="2">
    <location>
        <begin position="484"/>
        <end position="566"/>
    </location>
</feature>
<dbReference type="AlphaFoldDB" id="A0AAD5WW39"/>
<comment type="caution">
    <text evidence="3">The sequence shown here is derived from an EMBL/GenBank/DDBJ whole genome shotgun (WGS) entry which is preliminary data.</text>
</comment>
<dbReference type="Gene3D" id="3.40.50.12780">
    <property type="entry name" value="N-terminal domain of ligase-like"/>
    <property type="match status" value="1"/>
</dbReference>
<name>A0AAD5WW39_9PEZI</name>
<organism evidence="3 4">
    <name type="scientific">Zalerion maritima</name>
    <dbReference type="NCBI Taxonomy" id="339359"/>
    <lineage>
        <taxon>Eukaryota</taxon>
        <taxon>Fungi</taxon>
        <taxon>Dikarya</taxon>
        <taxon>Ascomycota</taxon>
        <taxon>Pezizomycotina</taxon>
        <taxon>Sordariomycetes</taxon>
        <taxon>Lulworthiomycetidae</taxon>
        <taxon>Lulworthiales</taxon>
        <taxon>Lulworthiaceae</taxon>
        <taxon>Zalerion</taxon>
    </lineage>
</organism>
<dbReference type="PANTHER" id="PTHR24096">
    <property type="entry name" value="LONG-CHAIN-FATTY-ACID--COA LIGASE"/>
    <property type="match status" value="1"/>
</dbReference>
<proteinExistence type="predicted"/>
<dbReference type="PROSITE" id="PS00455">
    <property type="entry name" value="AMP_BINDING"/>
    <property type="match status" value="1"/>
</dbReference>
<feature type="domain" description="AMP-dependent synthetase/ligase" evidence="1">
    <location>
        <begin position="35"/>
        <end position="426"/>
    </location>
</feature>
<dbReference type="Pfam" id="PF13193">
    <property type="entry name" value="AMP-binding_C"/>
    <property type="match status" value="1"/>
</dbReference>
<dbReference type="Pfam" id="PF00501">
    <property type="entry name" value="AMP-binding"/>
    <property type="match status" value="1"/>
</dbReference>
<dbReference type="SUPFAM" id="SSF56801">
    <property type="entry name" value="Acetyl-CoA synthetase-like"/>
    <property type="match status" value="1"/>
</dbReference>
<dbReference type="InterPro" id="IPR000873">
    <property type="entry name" value="AMP-dep_synth/lig_dom"/>
</dbReference>
<evidence type="ECO:0000313" key="3">
    <source>
        <dbReference type="EMBL" id="KAJ2904879.1"/>
    </source>
</evidence>
<dbReference type="EMBL" id="JAKWBI020000042">
    <property type="protein sequence ID" value="KAJ2904879.1"/>
    <property type="molecule type" value="Genomic_DNA"/>
</dbReference>
<dbReference type="PANTHER" id="PTHR24096:SF422">
    <property type="entry name" value="BCDNA.GH02901"/>
    <property type="match status" value="1"/>
</dbReference>
<dbReference type="InterPro" id="IPR042099">
    <property type="entry name" value="ANL_N_sf"/>
</dbReference>
<dbReference type="InterPro" id="IPR045851">
    <property type="entry name" value="AMP-bd_C_sf"/>
</dbReference>
<dbReference type="GO" id="GO:0016405">
    <property type="term" value="F:CoA-ligase activity"/>
    <property type="evidence" value="ECO:0007669"/>
    <property type="project" value="TreeGrafter"/>
</dbReference>
<evidence type="ECO:0000313" key="4">
    <source>
        <dbReference type="Proteomes" id="UP001201980"/>
    </source>
</evidence>
<evidence type="ECO:0000259" key="1">
    <source>
        <dbReference type="Pfam" id="PF00501"/>
    </source>
</evidence>
<dbReference type="InterPro" id="IPR025110">
    <property type="entry name" value="AMP-bd_C"/>
</dbReference>
<reference evidence="3" key="1">
    <citation type="submission" date="2022-07" db="EMBL/GenBank/DDBJ databases">
        <title>Draft genome sequence of Zalerion maritima ATCC 34329, a (micro)plastics degrading marine fungus.</title>
        <authorList>
            <person name="Paco A."/>
            <person name="Goncalves M.F.M."/>
            <person name="Rocha-Santos T.A.P."/>
            <person name="Alves A."/>
        </authorList>
    </citation>
    <scope>NUCLEOTIDE SEQUENCE</scope>
    <source>
        <strain evidence="3">ATCC 34329</strain>
    </source>
</reference>